<name>A0A975MKI9_9GAMM</name>
<organism evidence="2 3">
    <name type="scientific">Methylomonas paludis</name>
    <dbReference type="NCBI Taxonomy" id="1173101"/>
    <lineage>
        <taxon>Bacteria</taxon>
        <taxon>Pseudomonadati</taxon>
        <taxon>Pseudomonadota</taxon>
        <taxon>Gammaproteobacteria</taxon>
        <taxon>Methylococcales</taxon>
        <taxon>Methylococcaceae</taxon>
        <taxon>Methylomonas</taxon>
    </lineage>
</organism>
<evidence type="ECO:0000313" key="3">
    <source>
        <dbReference type="Proteomes" id="UP000676649"/>
    </source>
</evidence>
<sequence>MNFSNQLKTLASAVALLAGSQAAHAITPWQANDANASNYGTPDYVIYTSGGAAQDLAYQQVVLDALSVPGSVDIFQDISATSTSNGSRFTSFYFIGASTLTDAALRGKKILLEKRSLGAAGYGVVPILAHLPLDHLDIFHTATSKLQATWTNTTQSLVVNGVSGVSVPFHAASITTANASTFLTSTQSHGGFAGVDTAALLAQGSSNYPDPVKEVSTNATTAGWTYALTPDNLSAVNRISTGGLVYGIGVTLDFYKVLQAAQIATGDLPATVTVGAYDQASLPSISRNFLASILSGNITDWSNVKLNVGGTTKSLTDASIRTAAGVSAPTSTKVAVGLRNTGAAIGAVAYAKILNYPYVDQAATPAALVPNTSAAESSAAPLVKGPTGASATQDLLLDWQGGTNNSGLNNVSGAKYWGIAVNSADRNNTVTTAGTGGKNWRYVKIDGYAPTIENVAAGNYPYWAEGEIIVDPSVGTSHEQSLFTDFGNHLGSVAVASVVNAAVIQPWGSTGIFATTATDSGAIDVPYVTTHPIVGLTHLGSDGYTHLGIVPYAYDNGNGNTIELQ</sequence>
<dbReference type="AlphaFoldDB" id="A0A975MKI9"/>
<keyword evidence="3" id="KW-1185">Reference proteome</keyword>
<feature type="chain" id="PRO_5036857086" description="PBP domain-containing protein" evidence="1">
    <location>
        <begin position="26"/>
        <end position="565"/>
    </location>
</feature>
<dbReference type="KEGG" id="mpad:KEF85_09335"/>
<evidence type="ECO:0008006" key="4">
    <source>
        <dbReference type="Google" id="ProtNLM"/>
    </source>
</evidence>
<proteinExistence type="predicted"/>
<dbReference type="EMBL" id="CP073754">
    <property type="protein sequence ID" value="QWF69583.1"/>
    <property type="molecule type" value="Genomic_DNA"/>
</dbReference>
<evidence type="ECO:0000313" key="2">
    <source>
        <dbReference type="EMBL" id="QWF69583.1"/>
    </source>
</evidence>
<dbReference type="Proteomes" id="UP000676649">
    <property type="component" value="Chromosome"/>
</dbReference>
<keyword evidence="1" id="KW-0732">Signal</keyword>
<dbReference type="RefSeq" id="WP_215579822.1">
    <property type="nucleotide sequence ID" value="NZ_CP073754.1"/>
</dbReference>
<reference evidence="2" key="1">
    <citation type="submission" date="2021-04" db="EMBL/GenBank/DDBJ databases">
        <title>Draft genome sequence data of methanotrophic Methylovulum sp. strain S1L and Methylomonas sp. strain S2AM isolated from boreal lake water columns.</title>
        <authorList>
            <person name="Rissanen A.J."/>
            <person name="Mangayil R."/>
            <person name="Svenning M.M."/>
            <person name="Khanongnuch R."/>
        </authorList>
    </citation>
    <scope>NUCLEOTIDE SEQUENCE</scope>
    <source>
        <strain evidence="2">S2AM</strain>
    </source>
</reference>
<gene>
    <name evidence="2" type="ORF">KEF85_09335</name>
</gene>
<accession>A0A975MKI9</accession>
<protein>
    <recommendedName>
        <fullName evidence="4">PBP domain-containing protein</fullName>
    </recommendedName>
</protein>
<evidence type="ECO:0000256" key="1">
    <source>
        <dbReference type="SAM" id="SignalP"/>
    </source>
</evidence>
<feature type="signal peptide" evidence="1">
    <location>
        <begin position="1"/>
        <end position="25"/>
    </location>
</feature>